<evidence type="ECO:0000313" key="2">
    <source>
        <dbReference type="EMBL" id="MFD2547858.1"/>
    </source>
</evidence>
<evidence type="ECO:0000313" key="3">
    <source>
        <dbReference type="Proteomes" id="UP001597545"/>
    </source>
</evidence>
<dbReference type="RefSeq" id="WP_380903015.1">
    <property type="nucleotide sequence ID" value="NZ_JBHUEG010000007.1"/>
</dbReference>
<dbReference type="EMBL" id="JBHULR010000003">
    <property type="protein sequence ID" value="MFD2547858.1"/>
    <property type="molecule type" value="Genomic_DNA"/>
</dbReference>
<sequence length="290" mass="33146">MKFIRTIIIYIFCPFLLHAQENPAAYTLSDVYTLWNLSKADSTIVFADNAYVRNYPGLAGLVVDSIPVGTTVHLMSEALNGNTIKGFNAPWHHIRYIKDGLEKEAFIWQGLLALGHHKNTSGHTFLYGFDRYQESQDDQQAYYLCTVKLLDARGQLLSKESLRVDYSGQSFTESKLLPSMGLTGLQQIFRIAFLGEACGIPSNYYYLGWNGKAFISMPSRYDVGDAGIFYHTETILFPTEHLQENDLIYKLIEEGEVEDDKADASEYTIKKRKEKYRWNGAYFSQLFELN</sequence>
<evidence type="ECO:0000256" key="1">
    <source>
        <dbReference type="SAM" id="SignalP"/>
    </source>
</evidence>
<name>A0ABW5KHQ9_9SPHI</name>
<organism evidence="2 3">
    <name type="scientific">Sphingobacterium suaedae</name>
    <dbReference type="NCBI Taxonomy" id="1686402"/>
    <lineage>
        <taxon>Bacteria</taxon>
        <taxon>Pseudomonadati</taxon>
        <taxon>Bacteroidota</taxon>
        <taxon>Sphingobacteriia</taxon>
        <taxon>Sphingobacteriales</taxon>
        <taxon>Sphingobacteriaceae</taxon>
        <taxon>Sphingobacterium</taxon>
    </lineage>
</organism>
<keyword evidence="1" id="KW-0732">Signal</keyword>
<keyword evidence="3" id="KW-1185">Reference proteome</keyword>
<accession>A0ABW5KHQ9</accession>
<comment type="caution">
    <text evidence="2">The sequence shown here is derived from an EMBL/GenBank/DDBJ whole genome shotgun (WGS) entry which is preliminary data.</text>
</comment>
<gene>
    <name evidence="2" type="ORF">ACFSR5_09400</name>
</gene>
<feature type="signal peptide" evidence="1">
    <location>
        <begin position="1"/>
        <end position="19"/>
    </location>
</feature>
<reference evidence="3" key="1">
    <citation type="journal article" date="2019" name="Int. J. Syst. Evol. Microbiol.">
        <title>The Global Catalogue of Microorganisms (GCM) 10K type strain sequencing project: providing services to taxonomists for standard genome sequencing and annotation.</title>
        <authorList>
            <consortium name="The Broad Institute Genomics Platform"/>
            <consortium name="The Broad Institute Genome Sequencing Center for Infectious Disease"/>
            <person name="Wu L."/>
            <person name="Ma J."/>
        </authorList>
    </citation>
    <scope>NUCLEOTIDE SEQUENCE [LARGE SCALE GENOMIC DNA]</scope>
    <source>
        <strain evidence="3">KCTC 42662</strain>
    </source>
</reference>
<dbReference type="Proteomes" id="UP001597545">
    <property type="component" value="Unassembled WGS sequence"/>
</dbReference>
<proteinExistence type="predicted"/>
<feature type="chain" id="PRO_5045851716" description="SH3 domain-containing protein" evidence="1">
    <location>
        <begin position="20"/>
        <end position="290"/>
    </location>
</feature>
<protein>
    <recommendedName>
        <fullName evidence="4">SH3 domain-containing protein</fullName>
    </recommendedName>
</protein>
<evidence type="ECO:0008006" key="4">
    <source>
        <dbReference type="Google" id="ProtNLM"/>
    </source>
</evidence>